<evidence type="ECO:0000313" key="1">
    <source>
        <dbReference type="EMBL" id="KAJ8628329.1"/>
    </source>
</evidence>
<keyword evidence="2" id="KW-1185">Reference proteome</keyword>
<dbReference type="EMBL" id="CM056814">
    <property type="protein sequence ID" value="KAJ8628329.1"/>
    <property type="molecule type" value="Genomic_DNA"/>
</dbReference>
<dbReference type="Proteomes" id="UP001234297">
    <property type="component" value="Chromosome 6"/>
</dbReference>
<evidence type="ECO:0000313" key="2">
    <source>
        <dbReference type="Proteomes" id="UP001234297"/>
    </source>
</evidence>
<proteinExistence type="predicted"/>
<gene>
    <name evidence="1" type="ORF">MRB53_021636</name>
</gene>
<accession>A0ACC2L4F5</accession>
<name>A0ACC2L4F5_PERAE</name>
<comment type="caution">
    <text evidence="1">The sequence shown here is derived from an EMBL/GenBank/DDBJ whole genome shotgun (WGS) entry which is preliminary data.</text>
</comment>
<reference evidence="1 2" key="1">
    <citation type="journal article" date="2022" name="Hortic Res">
        <title>A haplotype resolved chromosomal level avocado genome allows analysis of novel avocado genes.</title>
        <authorList>
            <person name="Nath O."/>
            <person name="Fletcher S.J."/>
            <person name="Hayward A."/>
            <person name="Shaw L.M."/>
            <person name="Masouleh A.K."/>
            <person name="Furtado A."/>
            <person name="Henry R.J."/>
            <person name="Mitter N."/>
        </authorList>
    </citation>
    <scope>NUCLEOTIDE SEQUENCE [LARGE SCALE GENOMIC DNA]</scope>
    <source>
        <strain evidence="2">cv. Hass</strain>
    </source>
</reference>
<protein>
    <submittedName>
        <fullName evidence="1">Uncharacterized protein</fullName>
    </submittedName>
</protein>
<sequence length="138" mass="15562">MGGGAVNKKRRLKEIREKLNLGFGQLGKRDWTQEEGGGDRCGRLLSHLTPIYPCTSRLHLSPSSSSRSMQRRHPPSPSARRTLAPLHNLSSAAFSLSQPQPLPLSILRKKLIGEKVAQWYPYEIKKDDPLVMARQEHE</sequence>
<organism evidence="1 2">
    <name type="scientific">Persea americana</name>
    <name type="common">Avocado</name>
    <dbReference type="NCBI Taxonomy" id="3435"/>
    <lineage>
        <taxon>Eukaryota</taxon>
        <taxon>Viridiplantae</taxon>
        <taxon>Streptophyta</taxon>
        <taxon>Embryophyta</taxon>
        <taxon>Tracheophyta</taxon>
        <taxon>Spermatophyta</taxon>
        <taxon>Magnoliopsida</taxon>
        <taxon>Magnoliidae</taxon>
        <taxon>Laurales</taxon>
        <taxon>Lauraceae</taxon>
        <taxon>Persea</taxon>
    </lineage>
</organism>